<feature type="domain" description="MYND-type" evidence="6">
    <location>
        <begin position="1770"/>
        <end position="1807"/>
    </location>
</feature>
<dbReference type="PROSITE" id="PS50865">
    <property type="entry name" value="ZF_MYND_2"/>
    <property type="match status" value="1"/>
</dbReference>
<proteinExistence type="predicted"/>
<evidence type="ECO:0000256" key="2">
    <source>
        <dbReference type="ARBA" id="ARBA00022771"/>
    </source>
</evidence>
<reference evidence="7" key="2">
    <citation type="submission" date="2023-03" db="EMBL/GenBank/DDBJ databases">
        <authorList>
            <person name="Inwood S.N."/>
            <person name="Skelly J.G."/>
            <person name="Guhlin J."/>
            <person name="Harrop T.W.R."/>
            <person name="Goldson S.G."/>
            <person name="Dearden P.K."/>
        </authorList>
    </citation>
    <scope>NUCLEOTIDE SEQUENCE</scope>
    <source>
        <strain evidence="7">Lincoln</strain>
        <tissue evidence="7">Whole body</tissue>
    </source>
</reference>
<protein>
    <recommendedName>
        <fullName evidence="6">MYND-type domain-containing protein</fullName>
    </recommendedName>
</protein>
<keyword evidence="1" id="KW-0479">Metal-binding</keyword>
<name>A0AA39FSE0_MICHY</name>
<feature type="region of interest" description="Disordered" evidence="5">
    <location>
        <begin position="795"/>
        <end position="836"/>
    </location>
</feature>
<evidence type="ECO:0000256" key="4">
    <source>
        <dbReference type="PROSITE-ProRule" id="PRU00134"/>
    </source>
</evidence>
<gene>
    <name evidence="7" type="ORF">PV327_010408</name>
</gene>
<evidence type="ECO:0000256" key="5">
    <source>
        <dbReference type="SAM" id="MobiDB-lite"/>
    </source>
</evidence>
<keyword evidence="2 4" id="KW-0863">Zinc-finger</keyword>
<evidence type="ECO:0000259" key="6">
    <source>
        <dbReference type="PROSITE" id="PS50865"/>
    </source>
</evidence>
<dbReference type="Proteomes" id="UP001168972">
    <property type="component" value="Unassembled WGS sequence"/>
</dbReference>
<feature type="compositionally biased region" description="Polar residues" evidence="5">
    <location>
        <begin position="489"/>
        <end position="500"/>
    </location>
</feature>
<accession>A0AA39FSE0</accession>
<organism evidence="7 8">
    <name type="scientific">Microctonus hyperodae</name>
    <name type="common">Parasitoid wasp</name>
    <dbReference type="NCBI Taxonomy" id="165561"/>
    <lineage>
        <taxon>Eukaryota</taxon>
        <taxon>Metazoa</taxon>
        <taxon>Ecdysozoa</taxon>
        <taxon>Arthropoda</taxon>
        <taxon>Hexapoda</taxon>
        <taxon>Insecta</taxon>
        <taxon>Pterygota</taxon>
        <taxon>Neoptera</taxon>
        <taxon>Endopterygota</taxon>
        <taxon>Hymenoptera</taxon>
        <taxon>Apocrita</taxon>
        <taxon>Ichneumonoidea</taxon>
        <taxon>Braconidae</taxon>
        <taxon>Euphorinae</taxon>
        <taxon>Microctonus</taxon>
    </lineage>
</organism>
<feature type="compositionally biased region" description="Polar residues" evidence="5">
    <location>
        <begin position="821"/>
        <end position="836"/>
    </location>
</feature>
<keyword evidence="3" id="KW-0862">Zinc</keyword>
<feature type="region of interest" description="Disordered" evidence="5">
    <location>
        <begin position="906"/>
        <end position="926"/>
    </location>
</feature>
<feature type="region of interest" description="Disordered" evidence="5">
    <location>
        <begin position="542"/>
        <end position="568"/>
    </location>
</feature>
<feature type="compositionally biased region" description="Polar residues" evidence="5">
    <location>
        <begin position="795"/>
        <end position="814"/>
    </location>
</feature>
<evidence type="ECO:0000313" key="7">
    <source>
        <dbReference type="EMBL" id="KAK0174661.1"/>
    </source>
</evidence>
<feature type="compositionally biased region" description="Basic and acidic residues" evidence="5">
    <location>
        <begin position="1472"/>
        <end position="1483"/>
    </location>
</feature>
<feature type="region of interest" description="Disordered" evidence="5">
    <location>
        <begin position="1445"/>
        <end position="1485"/>
    </location>
</feature>
<dbReference type="GO" id="GO:0008270">
    <property type="term" value="F:zinc ion binding"/>
    <property type="evidence" value="ECO:0007669"/>
    <property type="project" value="UniProtKB-KW"/>
</dbReference>
<feature type="region of interest" description="Disordered" evidence="5">
    <location>
        <begin position="1367"/>
        <end position="1390"/>
    </location>
</feature>
<feature type="compositionally biased region" description="Polar residues" evidence="5">
    <location>
        <begin position="546"/>
        <end position="562"/>
    </location>
</feature>
<evidence type="ECO:0000256" key="1">
    <source>
        <dbReference type="ARBA" id="ARBA00022723"/>
    </source>
</evidence>
<dbReference type="EMBL" id="JAQQBR010000006">
    <property type="protein sequence ID" value="KAK0174661.1"/>
    <property type="molecule type" value="Genomic_DNA"/>
</dbReference>
<dbReference type="InterPro" id="IPR002893">
    <property type="entry name" value="Znf_MYND"/>
</dbReference>
<feature type="region of interest" description="Disordered" evidence="5">
    <location>
        <begin position="446"/>
        <end position="480"/>
    </location>
</feature>
<reference evidence="7" key="1">
    <citation type="journal article" date="2023" name="bioRxiv">
        <title>Scaffold-level genome assemblies of two parasitoid biocontrol wasps reveal the parthenogenesis mechanism and an associated novel virus.</title>
        <authorList>
            <person name="Inwood S."/>
            <person name="Skelly J."/>
            <person name="Guhlin J."/>
            <person name="Harrop T."/>
            <person name="Goldson S."/>
            <person name="Dearden P."/>
        </authorList>
    </citation>
    <scope>NUCLEOTIDE SEQUENCE</scope>
    <source>
        <strain evidence="7">Lincoln</strain>
        <tissue evidence="7">Whole body</tissue>
    </source>
</reference>
<dbReference type="Gene3D" id="6.10.140.2220">
    <property type="match status" value="1"/>
</dbReference>
<sequence>MVLIIQNDFDLESISDKLQNNIDELNIKNHMPISFTGISSTVDDFVEDKVSSKSNMLVNPDLFDIEPRSKLDNVKHDVFKLKVVEYCSSYEYKKRLKKITLSSIKYTSSKDIPFSLDPRKIRQLLRECHAELLSKIVRYCGVSKLIINTYCELKKYSVYKKRSSSVEKNYCDVKRARYTTKNCDDKNIKVLRDNGTSKQEENLLEINYNMESSFKSYSSKMDKDISITANKVSSRLQSPSKKRDRISKPLIEATKSNTNVLNSPRKHTTGLKECSTNVQQKQHNKISSDEAKIREGEVSKVSENNLSLNNSYSENDNIKQLKLPRKLTRICTATTRRISRLITPEKNQTISDSSVSSTIDKNDKISQNPAKNESLLVKLKRTQDIIKVESSRKILMKAKPLQNVHKLRRKMFETTYDLSFVSDIENSESNISTTSMFNKYESEDDVINTNDSSDVDESEDGSTITNVSRNSADCRERKQVTSDIDKHLMTSTESDSSSIQEYRRKRKLKHTLKNDFCINKYHKDHSKRRNARNSIDSAISVHELSSKSSPQPTEAKKSSNPIVDNVDTTKDTDYDTFIKEIDESSSRRQSFDGNTSLEQQKKIFKASDKSLDNESNLLDDEISIANKFLDTSSNYPSVPIIDSCGSEEISEGHLVKATSQVDTECTTIKSENTELLEVNDGVILNSNDSENTESFIYNDDSNESLDEEETLRIVDEHLYDKFTGIGNCSEITEISKAHTTESISMNEKQITEKSLVNLESCENNCLEQEIIQKTTVGIMGKITLPTKKREMKINNKISSDSLQLPKENSPSSQIDKCESIDSATDSRNQPTLSSVPQSLSYYATETSNSKINNSAEVVANRDSVIVSKCSNSSECQTSNSQHSKSNLIQSITASNQDTYINPTLMTNNSNVKSPKRSSKEVQLPPLPERPKATARIQPPIQFQHLHQALLQNTVPLQTQNIPSQGKNTSSRLKKVPPQSENIQFQLPDFNFLLNSPTLHKPLPVMPPTVNNFNPPLRPLNPPPYYHKYHQKVSSNNSTITSNPGSSIFPTQINLPNVPAPPPYVPLPQMNFPNQQSFNQLQLPINNPILQQSISMINQKMTSGSLLQNSLEDHKQIVLYLERIVRNSMIYRRCTFSLFNSPPEFRNDLQDQCLKLLCDIMDAMLKLTILKGYPSIDYTFIYAEDKFACMLKHESKITYMEMAQMLVSYLESLVPHLVPSITIPNSTLARIKYNQLQKLIMKKSSTSKNNLPLTSSQMQIPQFATQSTSNSGVPGIISDQMYRLLPVLQQKKQKQLNPLHDQPKSLMMPCHRAIFDIQVQMYREISKWIEVELNKQKFNKLYKQSVQMYKYERTILAQQQKEIEKIHNQQQNSSINVSKPSTHVNNGQQPSLLDNKINQIRNEPIVHSTYQNIQNSHSINVMTALTQLSTIITTIDTNYKSSNIPSLEEKAKNSGVGSSTSPKKSSYKKKSEKIKDSISNEMKKSSGVLATVDSSLQIDHLNENSTIGLQFNDNQNVRQHEPNAITNNRNNYSINEENKVKYNTEIEKQDDYTIDIKDEIIKNELALMPETLHENETENIYDNGTAPLTDLPDLSIPNLKLERSASNEILNKSNYNSIPELIILDDDNLDHDNNECVSNVSSDRETVVISRDTELDDITKYDQSLIDEELECEALSKQLGIIGPTYAHNDTPIKYDNPVITGVMTIDSNAFEDMDKNGDDILINDDFIDITDIGLKLERNMVSSPLSNYSNETVVGFIGEDIKNASHRPDCSNCKINKSMVMCECREISYCSDSCLSTHWPDFHSSICKGAQININTIEEITLDDD</sequence>
<feature type="region of interest" description="Disordered" evidence="5">
    <location>
        <begin position="485"/>
        <end position="504"/>
    </location>
</feature>
<comment type="caution">
    <text evidence="7">The sequence shown here is derived from an EMBL/GenBank/DDBJ whole genome shotgun (WGS) entry which is preliminary data.</text>
</comment>
<keyword evidence="8" id="KW-1185">Reference proteome</keyword>
<evidence type="ECO:0000313" key="8">
    <source>
        <dbReference type="Proteomes" id="UP001168972"/>
    </source>
</evidence>
<dbReference type="Pfam" id="PF01753">
    <property type="entry name" value="zf-MYND"/>
    <property type="match status" value="1"/>
</dbReference>
<evidence type="ECO:0000256" key="3">
    <source>
        <dbReference type="ARBA" id="ARBA00022833"/>
    </source>
</evidence>